<dbReference type="Pfam" id="PF13193">
    <property type="entry name" value="AMP-binding_C"/>
    <property type="match status" value="1"/>
</dbReference>
<evidence type="ECO:0000259" key="3">
    <source>
        <dbReference type="PROSITE" id="PS50075"/>
    </source>
</evidence>
<dbReference type="InterPro" id="IPR006162">
    <property type="entry name" value="Ppantetheine_attach_site"/>
</dbReference>
<dbReference type="GO" id="GO:0044550">
    <property type="term" value="P:secondary metabolite biosynthetic process"/>
    <property type="evidence" value="ECO:0007669"/>
    <property type="project" value="TreeGrafter"/>
</dbReference>
<dbReference type="InterPro" id="IPR045851">
    <property type="entry name" value="AMP-bd_C_sf"/>
</dbReference>
<dbReference type="GO" id="GO:0043041">
    <property type="term" value="P:amino acid activation for nonribosomal peptide biosynthetic process"/>
    <property type="evidence" value="ECO:0007669"/>
    <property type="project" value="TreeGrafter"/>
</dbReference>
<dbReference type="GO" id="GO:0005737">
    <property type="term" value="C:cytoplasm"/>
    <property type="evidence" value="ECO:0007669"/>
    <property type="project" value="TreeGrafter"/>
</dbReference>
<dbReference type="InterPro" id="IPR006342">
    <property type="entry name" value="FkbM_mtfrase"/>
</dbReference>
<dbReference type="OrthoDB" id="9030879at2"/>
<dbReference type="Gene3D" id="3.30.559.30">
    <property type="entry name" value="Nonribosomal peptide synthetase, condensation domain"/>
    <property type="match status" value="1"/>
</dbReference>
<dbReference type="PROSITE" id="PS00455">
    <property type="entry name" value="AMP_BINDING"/>
    <property type="match status" value="1"/>
</dbReference>
<dbReference type="Pfam" id="PF00501">
    <property type="entry name" value="AMP-binding"/>
    <property type="match status" value="1"/>
</dbReference>
<dbReference type="Gene3D" id="3.40.50.980">
    <property type="match status" value="2"/>
</dbReference>
<name>A0A369UIQ3_9GAMM</name>
<dbReference type="InterPro" id="IPR010071">
    <property type="entry name" value="AA_adenyl_dom"/>
</dbReference>
<dbReference type="Pfam" id="PF05050">
    <property type="entry name" value="Methyltransf_21"/>
    <property type="match status" value="1"/>
</dbReference>
<dbReference type="AlphaFoldDB" id="A0A369UIQ3"/>
<dbReference type="InterPro" id="IPR036736">
    <property type="entry name" value="ACP-like_sf"/>
</dbReference>
<dbReference type="InterPro" id="IPR020845">
    <property type="entry name" value="AMP-binding_CS"/>
</dbReference>
<dbReference type="PROSITE" id="PS00012">
    <property type="entry name" value="PHOSPHOPANTETHEINE"/>
    <property type="match status" value="1"/>
</dbReference>
<proteinExistence type="predicted"/>
<dbReference type="PANTHER" id="PTHR45527">
    <property type="entry name" value="NONRIBOSOMAL PEPTIDE SYNTHETASE"/>
    <property type="match status" value="1"/>
</dbReference>
<keyword evidence="5" id="KW-1185">Reference proteome</keyword>
<evidence type="ECO:0000313" key="4">
    <source>
        <dbReference type="EMBL" id="RDD80426.1"/>
    </source>
</evidence>
<dbReference type="SUPFAM" id="SSF56801">
    <property type="entry name" value="Acetyl-CoA synthetase-like"/>
    <property type="match status" value="1"/>
</dbReference>
<keyword evidence="2" id="KW-0597">Phosphoprotein</keyword>
<evidence type="ECO:0000313" key="5">
    <source>
        <dbReference type="Proteomes" id="UP000253782"/>
    </source>
</evidence>
<dbReference type="GO" id="GO:0031177">
    <property type="term" value="F:phosphopantetheine binding"/>
    <property type="evidence" value="ECO:0007669"/>
    <property type="project" value="TreeGrafter"/>
</dbReference>
<evidence type="ECO:0000256" key="2">
    <source>
        <dbReference type="ARBA" id="ARBA00022553"/>
    </source>
</evidence>
<gene>
    <name evidence="4" type="ORF">DVJ77_17475</name>
</gene>
<dbReference type="Gene3D" id="3.30.300.30">
    <property type="match status" value="1"/>
</dbReference>
<reference evidence="4 5" key="1">
    <citation type="submission" date="2018-07" db="EMBL/GenBank/DDBJ databases">
        <title>Dyella tabacisoli L4-6T, whole genome shotgun sequence.</title>
        <authorList>
            <person name="Zhou X.-K."/>
            <person name="Li W.-J."/>
            <person name="Duan Y.-Q."/>
        </authorList>
    </citation>
    <scope>NUCLEOTIDE SEQUENCE [LARGE SCALE GENOMIC DNA]</scope>
    <source>
        <strain evidence="4 5">L4-6</strain>
    </source>
</reference>
<keyword evidence="1" id="KW-0596">Phosphopantetheine</keyword>
<dbReference type="NCBIfam" id="TIGR01733">
    <property type="entry name" value="AA-adenyl-dom"/>
    <property type="match status" value="1"/>
</dbReference>
<dbReference type="Pfam" id="PF00550">
    <property type="entry name" value="PP-binding"/>
    <property type="match status" value="1"/>
</dbReference>
<sequence>MPTAAVDERAQAHSFSIFQPPPNEASLPFARTRSRAYSSKRASLSLKLPADAVAALNGLAAPRAAALAAAVACVLYHYSNEQRLCVGTAPPAGSPPNALPLLLLVDPHMPLAALLDAATTALTAAGHHADITFDELLDLLGLADITHRNPLFSVAVRDAHEQAPLSESRCDVVLTCTGSDDCVLEADYSSRLISPDTVERFCNHVARVLAAFDTPSLTIKSVDYLQREERATLLTLGQGELQAWPSSLTVLDLFARQVAANADMPALYLCDSDERWWTYRDLDQISDRYAHALQARGARRGDRIGLCLQIGPEQLMWLLAILKCGSVVVPIDVTFPRYRIENIVLNSELADVIAENSLVELLPEGTRTFMTDGFRPDSETNRFQSPELSGEDPVYLLYTSGSTGRPKGVLMPHRSLANLVSWQNTQTAAAGKRTFHRTSLTFDVSFQEIFATLCFGGALVIADEAERGNISEWPEIFQRQRISRVFLPVIALHQFAEFSGAPLPDLEDLIVAGEALRITPSVMRLFRVLDARLINQYGPTESHVVTSHIMEGSSAGWPMLPPIGRPILNAHILVLTASGQPAPIGVLGEIYIAGPQLALGYFGQETLTSERFCELELAGLHSGQQPRTRAYRTGDYGRFTADGTIEFAGRRDEQVKLRGYRIELGELENMLASIPGVKHAAATLWTDDRGESLLAAYVVCERDDAPADTHIRQILKEKLPDYMVPSVSNLIRIDAIPLTATGKVDRRSLPRPASLDDALGNIPALTRADSVAETIKTIWARRLRVSYIDPQLGFLDLGGHSLLAIQIISEINERLGTAVPLPELLRGPNLTRFTAVVERFAGEHGDSADSAANGTEADATSGVRLPNGMLVFAPYPPEAHYLYSDIYEYKTYDQYGIRYSANASIVDVGANIGLFSLYALEHAPGSRVIAIEPVPQLWTQLRRNVAAYGERVVSVNLALGERDYTGELTYYPATPGMSSLHPDMTEERALLGTILRNLAENGRPEIQPLFAQEHQYLQERLASESFPCRVRRLSRVCAELGVEVIDLLKIDVQKAELEVLHGIDDTDWPRIRQLVIEVHDIDGQLQKITDLLRARDYVVRVGEQAPIHRGSVVRFVYAIQGGAGASTAA</sequence>
<dbReference type="EMBL" id="QQAH01000017">
    <property type="protein sequence ID" value="RDD80426.1"/>
    <property type="molecule type" value="Genomic_DNA"/>
</dbReference>
<dbReference type="CDD" id="cd02440">
    <property type="entry name" value="AdoMet_MTases"/>
    <property type="match status" value="1"/>
</dbReference>
<dbReference type="SUPFAM" id="SSF53335">
    <property type="entry name" value="S-adenosyl-L-methionine-dependent methyltransferases"/>
    <property type="match status" value="1"/>
</dbReference>
<dbReference type="Gene3D" id="2.30.38.10">
    <property type="entry name" value="Luciferase, Domain 3"/>
    <property type="match status" value="1"/>
</dbReference>
<dbReference type="Gene3D" id="1.10.1200.10">
    <property type="entry name" value="ACP-like"/>
    <property type="match status" value="1"/>
</dbReference>
<dbReference type="RefSeq" id="WP_114846811.1">
    <property type="nucleotide sequence ID" value="NZ_JBHSPE010000021.1"/>
</dbReference>
<evidence type="ECO:0000256" key="1">
    <source>
        <dbReference type="ARBA" id="ARBA00022450"/>
    </source>
</evidence>
<dbReference type="InterPro" id="IPR025110">
    <property type="entry name" value="AMP-bd_C"/>
</dbReference>
<dbReference type="InterPro" id="IPR009081">
    <property type="entry name" value="PP-bd_ACP"/>
</dbReference>
<dbReference type="PANTHER" id="PTHR45527:SF1">
    <property type="entry name" value="FATTY ACID SYNTHASE"/>
    <property type="match status" value="1"/>
</dbReference>
<dbReference type="InterPro" id="IPR000873">
    <property type="entry name" value="AMP-dep_synth/lig_dom"/>
</dbReference>
<dbReference type="Proteomes" id="UP000253782">
    <property type="component" value="Unassembled WGS sequence"/>
</dbReference>
<comment type="caution">
    <text evidence="4">The sequence shown here is derived from an EMBL/GenBank/DDBJ whole genome shotgun (WGS) entry which is preliminary data.</text>
</comment>
<dbReference type="InterPro" id="IPR029063">
    <property type="entry name" value="SAM-dependent_MTases_sf"/>
</dbReference>
<dbReference type="PROSITE" id="PS50075">
    <property type="entry name" value="CARRIER"/>
    <property type="match status" value="1"/>
</dbReference>
<dbReference type="SUPFAM" id="SSF52777">
    <property type="entry name" value="CoA-dependent acyltransferases"/>
    <property type="match status" value="1"/>
</dbReference>
<protein>
    <submittedName>
        <fullName evidence="4">Amino acid adenylation domain-containing protein</fullName>
    </submittedName>
</protein>
<accession>A0A369UIQ3</accession>
<feature type="domain" description="Carrier" evidence="3">
    <location>
        <begin position="766"/>
        <end position="841"/>
    </location>
</feature>
<dbReference type="Gene3D" id="3.40.50.150">
    <property type="entry name" value="Vaccinia Virus protein VP39"/>
    <property type="match status" value="1"/>
</dbReference>
<organism evidence="4 5">
    <name type="scientific">Dyella tabacisoli</name>
    <dbReference type="NCBI Taxonomy" id="2282381"/>
    <lineage>
        <taxon>Bacteria</taxon>
        <taxon>Pseudomonadati</taxon>
        <taxon>Pseudomonadota</taxon>
        <taxon>Gammaproteobacteria</taxon>
        <taxon>Lysobacterales</taxon>
        <taxon>Rhodanobacteraceae</taxon>
        <taxon>Dyella</taxon>
    </lineage>
</organism>
<dbReference type="SUPFAM" id="SSF47336">
    <property type="entry name" value="ACP-like"/>
    <property type="match status" value="1"/>
</dbReference>
<dbReference type="NCBIfam" id="TIGR01444">
    <property type="entry name" value="fkbM_fam"/>
    <property type="match status" value="1"/>
</dbReference>